<feature type="domain" description="F-box" evidence="2">
    <location>
        <begin position="26"/>
        <end position="72"/>
    </location>
</feature>
<dbReference type="InterPro" id="IPR013187">
    <property type="entry name" value="F-box-assoc_dom_typ3"/>
</dbReference>
<dbReference type="Pfam" id="PF00646">
    <property type="entry name" value="F-box"/>
    <property type="match status" value="1"/>
</dbReference>
<dbReference type="InterPro" id="IPR001810">
    <property type="entry name" value="F-box_dom"/>
</dbReference>
<dbReference type="InterPro" id="IPR017451">
    <property type="entry name" value="F-box-assoc_interact_dom"/>
</dbReference>
<proteinExistence type="predicted"/>
<reference evidence="3" key="1">
    <citation type="submission" date="2023-03" db="EMBL/GenBank/DDBJ databases">
        <authorList>
            <person name="Julca I."/>
        </authorList>
    </citation>
    <scope>NUCLEOTIDE SEQUENCE</scope>
</reference>
<dbReference type="CDD" id="cd22157">
    <property type="entry name" value="F-box_AtFBW1-like"/>
    <property type="match status" value="1"/>
</dbReference>
<dbReference type="SMART" id="SM00256">
    <property type="entry name" value="FBOX"/>
    <property type="match status" value="1"/>
</dbReference>
<dbReference type="EMBL" id="OX459126">
    <property type="protein sequence ID" value="CAI9117973.1"/>
    <property type="molecule type" value="Genomic_DNA"/>
</dbReference>
<dbReference type="NCBIfam" id="TIGR01640">
    <property type="entry name" value="F_box_assoc_1"/>
    <property type="match status" value="1"/>
</dbReference>
<dbReference type="Gene3D" id="1.20.1280.50">
    <property type="match status" value="1"/>
</dbReference>
<name>A0AAV1EE52_OLDCO</name>
<dbReference type="AlphaFoldDB" id="A0AAV1EE52"/>
<dbReference type="PROSITE" id="PS50181">
    <property type="entry name" value="FBOX"/>
    <property type="match status" value="1"/>
</dbReference>
<dbReference type="Pfam" id="PF08268">
    <property type="entry name" value="FBA_3"/>
    <property type="match status" value="1"/>
</dbReference>
<evidence type="ECO:0000313" key="4">
    <source>
        <dbReference type="Proteomes" id="UP001161247"/>
    </source>
</evidence>
<keyword evidence="4" id="KW-1185">Reference proteome</keyword>
<dbReference type="PANTHER" id="PTHR31672">
    <property type="entry name" value="BNACNNG10540D PROTEIN"/>
    <property type="match status" value="1"/>
</dbReference>
<dbReference type="InterPro" id="IPR036047">
    <property type="entry name" value="F-box-like_dom_sf"/>
</dbReference>
<dbReference type="PANTHER" id="PTHR31672:SF13">
    <property type="entry name" value="F-BOX PROTEIN CPR30-LIKE"/>
    <property type="match status" value="1"/>
</dbReference>
<gene>
    <name evidence="3" type="ORF">OLC1_LOCUS23955</name>
</gene>
<dbReference type="SUPFAM" id="SSF81383">
    <property type="entry name" value="F-box domain"/>
    <property type="match status" value="1"/>
</dbReference>
<dbReference type="SUPFAM" id="SSF50965">
    <property type="entry name" value="Galactose oxidase, central domain"/>
    <property type="match status" value="1"/>
</dbReference>
<dbReference type="InterPro" id="IPR011043">
    <property type="entry name" value="Gal_Oxase/kelch_b-propeller"/>
</dbReference>
<accession>A0AAV1EE52</accession>
<dbReference type="Proteomes" id="UP001161247">
    <property type="component" value="Chromosome 9"/>
</dbReference>
<sequence length="365" mass="41600">MEETLQPINSSSNPNPKQAISGSSVEKSFESLPNELIIEILTWLPAKTLLRFRCVSKSWRAVISTMKFIKSQLKKSSFETRYFPLAPVFFGDEYSVIEAKPVEDPFINSSKAPIVAAANGIVCINVEKDFYFRNPTIRKYKELPRFRDLPKERGQIQALFGYNQEKWIAVYSGNTNKWRRIHGFVGGMGERYFLLSGKIYWGKGTSEKAKIHYFDLKTGTCGMLQQPKHGKGSCDMVFGVLQYDLAVCCYHRTSHVNMWIMKENGGKQSWTRVLLVPKYMDPCREMSCQPVFMSKDGKILFGFWKLMALSDPKTKSVTCPCVNRMGEPWLIEVVVDSLVLVNDHDAKGPVSDPDTDDVVMIQLRL</sequence>
<feature type="region of interest" description="Disordered" evidence="1">
    <location>
        <begin position="1"/>
        <end position="21"/>
    </location>
</feature>
<dbReference type="InterPro" id="IPR050796">
    <property type="entry name" value="SCF_F-box_component"/>
</dbReference>
<evidence type="ECO:0000256" key="1">
    <source>
        <dbReference type="SAM" id="MobiDB-lite"/>
    </source>
</evidence>
<organism evidence="3 4">
    <name type="scientific">Oldenlandia corymbosa var. corymbosa</name>
    <dbReference type="NCBI Taxonomy" id="529605"/>
    <lineage>
        <taxon>Eukaryota</taxon>
        <taxon>Viridiplantae</taxon>
        <taxon>Streptophyta</taxon>
        <taxon>Embryophyta</taxon>
        <taxon>Tracheophyta</taxon>
        <taxon>Spermatophyta</taxon>
        <taxon>Magnoliopsida</taxon>
        <taxon>eudicotyledons</taxon>
        <taxon>Gunneridae</taxon>
        <taxon>Pentapetalae</taxon>
        <taxon>asterids</taxon>
        <taxon>lamiids</taxon>
        <taxon>Gentianales</taxon>
        <taxon>Rubiaceae</taxon>
        <taxon>Rubioideae</taxon>
        <taxon>Spermacoceae</taxon>
        <taxon>Hedyotis-Oldenlandia complex</taxon>
        <taxon>Oldenlandia</taxon>
    </lineage>
</organism>
<protein>
    <submittedName>
        <fullName evidence="3">OLC1v1019467C1</fullName>
    </submittedName>
</protein>
<evidence type="ECO:0000259" key="2">
    <source>
        <dbReference type="PROSITE" id="PS50181"/>
    </source>
</evidence>
<evidence type="ECO:0000313" key="3">
    <source>
        <dbReference type="EMBL" id="CAI9117973.1"/>
    </source>
</evidence>